<reference evidence="9 10" key="1">
    <citation type="submission" date="2020-02" db="EMBL/GenBank/DDBJ databases">
        <title>Whole-genome analyses of novel actinobacteria.</title>
        <authorList>
            <person name="Sahin N."/>
        </authorList>
    </citation>
    <scope>NUCLEOTIDE SEQUENCE [LARGE SCALE GENOMIC DNA]</scope>
    <source>
        <strain evidence="9 10">A7024</strain>
    </source>
</reference>
<dbReference type="Proteomes" id="UP000481583">
    <property type="component" value="Unassembled WGS sequence"/>
</dbReference>
<feature type="compositionally biased region" description="Low complexity" evidence="6">
    <location>
        <begin position="1"/>
        <end position="18"/>
    </location>
</feature>
<evidence type="ECO:0000313" key="9">
    <source>
        <dbReference type="EMBL" id="NGN69152.1"/>
    </source>
</evidence>
<dbReference type="EMBL" id="JAAKZV010000263">
    <property type="protein sequence ID" value="NGN69152.1"/>
    <property type="molecule type" value="Genomic_DNA"/>
</dbReference>
<evidence type="ECO:0000256" key="2">
    <source>
        <dbReference type="ARBA" id="ARBA00022475"/>
    </source>
</evidence>
<comment type="caution">
    <text evidence="9">The sequence shown here is derived from an EMBL/GenBank/DDBJ whole genome shotgun (WGS) entry which is preliminary data.</text>
</comment>
<dbReference type="InterPro" id="IPR051791">
    <property type="entry name" value="Pra-immunoreactive"/>
</dbReference>
<feature type="region of interest" description="Disordered" evidence="6">
    <location>
        <begin position="1"/>
        <end position="27"/>
    </location>
</feature>
<evidence type="ECO:0000256" key="7">
    <source>
        <dbReference type="SAM" id="Phobius"/>
    </source>
</evidence>
<dbReference type="Pfam" id="PF06271">
    <property type="entry name" value="RDD"/>
    <property type="match status" value="1"/>
</dbReference>
<sequence>ALPALPQPGQGGAAAPDGPVTPWRPPVEDPFLSAMRSTARPGGLGRRFFARLIDGAVVFGLAAAAAVPFAGKVTDHIQDKIEDAENTGRTVTVWLVDGTTGPYLALILGVYLVLGLLYEALPVSTWGRTLGKKICGIKVLDIEGQDPPSFGAATRRWLTYGVLGLLGIGLVNVLWCLFDKPWRQCWHDKAARTYVAGS</sequence>
<keyword evidence="2" id="KW-1003">Cell membrane</keyword>
<evidence type="ECO:0000256" key="3">
    <source>
        <dbReference type="ARBA" id="ARBA00022692"/>
    </source>
</evidence>
<keyword evidence="5 7" id="KW-0472">Membrane</keyword>
<evidence type="ECO:0000313" key="10">
    <source>
        <dbReference type="Proteomes" id="UP000481583"/>
    </source>
</evidence>
<evidence type="ECO:0000259" key="8">
    <source>
        <dbReference type="Pfam" id="PF06271"/>
    </source>
</evidence>
<accession>A0A6G4UAX0</accession>
<dbReference type="InterPro" id="IPR010432">
    <property type="entry name" value="RDD"/>
</dbReference>
<feature type="domain" description="RDD" evidence="8">
    <location>
        <begin position="42"/>
        <end position="191"/>
    </location>
</feature>
<keyword evidence="4 7" id="KW-1133">Transmembrane helix</keyword>
<organism evidence="9 10">
    <name type="scientific">Streptomyces coryli</name>
    <dbReference type="NCBI Taxonomy" id="1128680"/>
    <lineage>
        <taxon>Bacteria</taxon>
        <taxon>Bacillati</taxon>
        <taxon>Actinomycetota</taxon>
        <taxon>Actinomycetes</taxon>
        <taxon>Kitasatosporales</taxon>
        <taxon>Streptomycetaceae</taxon>
        <taxon>Streptomyces</taxon>
    </lineage>
</organism>
<feature type="transmembrane region" description="Helical" evidence="7">
    <location>
        <begin position="91"/>
        <end position="118"/>
    </location>
</feature>
<dbReference type="GO" id="GO:0005886">
    <property type="term" value="C:plasma membrane"/>
    <property type="evidence" value="ECO:0007669"/>
    <property type="project" value="UniProtKB-SubCell"/>
</dbReference>
<evidence type="ECO:0000256" key="1">
    <source>
        <dbReference type="ARBA" id="ARBA00004651"/>
    </source>
</evidence>
<dbReference type="RefSeq" id="WP_165243822.1">
    <property type="nucleotide sequence ID" value="NZ_JAAKZV010000263.1"/>
</dbReference>
<comment type="subcellular location">
    <subcellularLocation>
        <location evidence="1">Cell membrane</location>
        <topology evidence="1">Multi-pass membrane protein</topology>
    </subcellularLocation>
</comment>
<name>A0A6G4UAX0_9ACTN</name>
<feature type="transmembrane region" description="Helical" evidence="7">
    <location>
        <begin position="48"/>
        <end position="70"/>
    </location>
</feature>
<evidence type="ECO:0000256" key="6">
    <source>
        <dbReference type="SAM" id="MobiDB-lite"/>
    </source>
</evidence>
<keyword evidence="10" id="KW-1185">Reference proteome</keyword>
<gene>
    <name evidence="9" type="ORF">G5C51_35350</name>
</gene>
<protein>
    <submittedName>
        <fullName evidence="9">RDD family protein</fullName>
    </submittedName>
</protein>
<evidence type="ECO:0000256" key="4">
    <source>
        <dbReference type="ARBA" id="ARBA00022989"/>
    </source>
</evidence>
<keyword evidence="3 7" id="KW-0812">Transmembrane</keyword>
<dbReference type="PANTHER" id="PTHR36115">
    <property type="entry name" value="PROLINE-RICH ANTIGEN HOMOLOG-RELATED"/>
    <property type="match status" value="1"/>
</dbReference>
<evidence type="ECO:0000256" key="5">
    <source>
        <dbReference type="ARBA" id="ARBA00023136"/>
    </source>
</evidence>
<feature type="transmembrane region" description="Helical" evidence="7">
    <location>
        <begin position="157"/>
        <end position="178"/>
    </location>
</feature>
<proteinExistence type="predicted"/>
<feature type="non-terminal residue" evidence="9">
    <location>
        <position position="1"/>
    </location>
</feature>
<dbReference type="AlphaFoldDB" id="A0A6G4UAX0"/>
<dbReference type="PANTHER" id="PTHR36115:SF4">
    <property type="entry name" value="MEMBRANE PROTEIN"/>
    <property type="match status" value="1"/>
</dbReference>